<reference evidence="1 2" key="1">
    <citation type="journal article" date="2022" name="New Phytol.">
        <title>Ecological generalism drives hyperdiversity of secondary metabolite gene clusters in xylarialean endophytes.</title>
        <authorList>
            <person name="Franco M.E.E."/>
            <person name="Wisecaver J.H."/>
            <person name="Arnold A.E."/>
            <person name="Ju Y.M."/>
            <person name="Slot J.C."/>
            <person name="Ahrendt S."/>
            <person name="Moore L.P."/>
            <person name="Eastman K.E."/>
            <person name="Scott K."/>
            <person name="Konkel Z."/>
            <person name="Mondo S.J."/>
            <person name="Kuo A."/>
            <person name="Hayes R.D."/>
            <person name="Haridas S."/>
            <person name="Andreopoulos B."/>
            <person name="Riley R."/>
            <person name="LaButti K."/>
            <person name="Pangilinan J."/>
            <person name="Lipzen A."/>
            <person name="Amirebrahimi M."/>
            <person name="Yan J."/>
            <person name="Adam C."/>
            <person name="Keymanesh K."/>
            <person name="Ng V."/>
            <person name="Louie K."/>
            <person name="Northen T."/>
            <person name="Drula E."/>
            <person name="Henrissat B."/>
            <person name="Hsieh H.M."/>
            <person name="Youens-Clark K."/>
            <person name="Lutzoni F."/>
            <person name="Miadlikowska J."/>
            <person name="Eastwood D.C."/>
            <person name="Hamelin R.C."/>
            <person name="Grigoriev I.V."/>
            <person name="U'Ren J.M."/>
        </authorList>
    </citation>
    <scope>NUCLEOTIDE SEQUENCE [LARGE SCALE GENOMIC DNA]</scope>
    <source>
        <strain evidence="1 2">CBS 119005</strain>
    </source>
</reference>
<protein>
    <submittedName>
        <fullName evidence="1">Uncharacterized protein</fullName>
    </submittedName>
</protein>
<evidence type="ECO:0000313" key="2">
    <source>
        <dbReference type="Proteomes" id="UP001497700"/>
    </source>
</evidence>
<organism evidence="1 2">
    <name type="scientific">Hypoxylon rubiginosum</name>
    <dbReference type="NCBI Taxonomy" id="110542"/>
    <lineage>
        <taxon>Eukaryota</taxon>
        <taxon>Fungi</taxon>
        <taxon>Dikarya</taxon>
        <taxon>Ascomycota</taxon>
        <taxon>Pezizomycotina</taxon>
        <taxon>Sordariomycetes</taxon>
        <taxon>Xylariomycetidae</taxon>
        <taxon>Xylariales</taxon>
        <taxon>Hypoxylaceae</taxon>
        <taxon>Hypoxylon</taxon>
    </lineage>
</organism>
<keyword evidence="2" id="KW-1185">Reference proteome</keyword>
<name>A0ACB9YKA5_9PEZI</name>
<comment type="caution">
    <text evidence="1">The sequence shown here is derived from an EMBL/GenBank/DDBJ whole genome shotgun (WGS) entry which is preliminary data.</text>
</comment>
<dbReference type="Proteomes" id="UP001497700">
    <property type="component" value="Unassembled WGS sequence"/>
</dbReference>
<dbReference type="EMBL" id="MU393620">
    <property type="protein sequence ID" value="KAI4859651.1"/>
    <property type="molecule type" value="Genomic_DNA"/>
</dbReference>
<gene>
    <name evidence="1" type="ORF">F4820DRAFT_155060</name>
</gene>
<sequence length="175" mass="19650">MRHSWALSSYTCSLPLSGARSSHDTSQHGPHRIRTFAHCTLQCLISGADTGQHDATPALGEKFLQDLIAPGWILMTIMMEIWHRVVHVFYCNGENLQKEDTLVYDEETPSVYMHITIEEAEEEEEEKEAEAEEEEEEGERGSYCRTRAGLLVKVSEAPLTPVSLSSEASLEPSTR</sequence>
<proteinExistence type="predicted"/>
<accession>A0ACB9YKA5</accession>
<evidence type="ECO:0000313" key="1">
    <source>
        <dbReference type="EMBL" id="KAI4859651.1"/>
    </source>
</evidence>